<dbReference type="EMBL" id="BTSY01000001">
    <property type="protein sequence ID" value="GMT11261.1"/>
    <property type="molecule type" value="Genomic_DNA"/>
</dbReference>
<sequence>MRTAQMYTVMAEIVIYRNPRIDRSSDLPHVIIWIFLHSNCPLRHLQLTLQTKILIVHRPQTASLECILEGVVVACFVARDETSTGGRVVSQFELGTLTDNLSVLVECGHTVLLCQLDQHHADRQLTDAERFAHLEILVHLLSDRFGRPRVVFHPQTQSRNGREEFARHLRSIRLLHEGEALLVQLDSLLRLLVTDHFGCLLYSHRCRVQTATLGISIDRRLIERKRSCSISGVSQQHGCSLTSLGSMESIVALIVVGSGFLQRLRCLLLLRGVTVADRSSLECRRGSIKVRLELHLEHRRLQTFCSFLLTLRCFC</sequence>
<accession>A0AAV5UW15</accession>
<organism evidence="1 2">
    <name type="scientific">Pristionchus fissidentatus</name>
    <dbReference type="NCBI Taxonomy" id="1538716"/>
    <lineage>
        <taxon>Eukaryota</taxon>
        <taxon>Metazoa</taxon>
        <taxon>Ecdysozoa</taxon>
        <taxon>Nematoda</taxon>
        <taxon>Chromadorea</taxon>
        <taxon>Rhabditida</taxon>
        <taxon>Rhabditina</taxon>
        <taxon>Diplogasteromorpha</taxon>
        <taxon>Diplogasteroidea</taxon>
        <taxon>Neodiplogasteridae</taxon>
        <taxon>Pristionchus</taxon>
    </lineage>
</organism>
<gene>
    <name evidence="1" type="ORF">PFISCL1PPCAC_2558</name>
</gene>
<dbReference type="AlphaFoldDB" id="A0AAV5UW15"/>
<name>A0AAV5UW15_9BILA</name>
<evidence type="ECO:0000313" key="2">
    <source>
        <dbReference type="Proteomes" id="UP001432322"/>
    </source>
</evidence>
<reference evidence="1" key="1">
    <citation type="submission" date="2023-10" db="EMBL/GenBank/DDBJ databases">
        <title>Genome assembly of Pristionchus species.</title>
        <authorList>
            <person name="Yoshida K."/>
            <person name="Sommer R.J."/>
        </authorList>
    </citation>
    <scope>NUCLEOTIDE SEQUENCE</scope>
    <source>
        <strain evidence="1">RS5133</strain>
    </source>
</reference>
<proteinExistence type="predicted"/>
<protein>
    <submittedName>
        <fullName evidence="1">Uncharacterized protein</fullName>
    </submittedName>
</protein>
<comment type="caution">
    <text evidence="1">The sequence shown here is derived from an EMBL/GenBank/DDBJ whole genome shotgun (WGS) entry which is preliminary data.</text>
</comment>
<dbReference type="Proteomes" id="UP001432322">
    <property type="component" value="Unassembled WGS sequence"/>
</dbReference>
<evidence type="ECO:0000313" key="1">
    <source>
        <dbReference type="EMBL" id="GMT11261.1"/>
    </source>
</evidence>
<keyword evidence="2" id="KW-1185">Reference proteome</keyword>